<gene>
    <name evidence="2" type="ORF">SEMRO_1796_G298130.1</name>
</gene>
<dbReference type="Gene3D" id="1.25.40.20">
    <property type="entry name" value="Ankyrin repeat-containing domain"/>
    <property type="match status" value="1"/>
</dbReference>
<dbReference type="PANTHER" id="PTHR46586:SF3">
    <property type="entry name" value="ANKYRIN REPEAT-CONTAINING PROTEIN"/>
    <property type="match status" value="1"/>
</dbReference>
<keyword evidence="1" id="KW-0472">Membrane</keyword>
<evidence type="ECO:0000313" key="2">
    <source>
        <dbReference type="EMBL" id="CAB9526222.1"/>
    </source>
</evidence>
<dbReference type="PANTHER" id="PTHR46586">
    <property type="entry name" value="ANKYRIN REPEAT-CONTAINING PROTEIN"/>
    <property type="match status" value="1"/>
</dbReference>
<keyword evidence="3" id="KW-1185">Reference proteome</keyword>
<protein>
    <submittedName>
        <fullName evidence="2">Ankyrin repeat protein</fullName>
    </submittedName>
</protein>
<feature type="transmembrane region" description="Helical" evidence="1">
    <location>
        <begin position="25"/>
        <end position="46"/>
    </location>
</feature>
<comment type="caution">
    <text evidence="2">The sequence shown here is derived from an EMBL/GenBank/DDBJ whole genome shotgun (WGS) entry which is preliminary data.</text>
</comment>
<dbReference type="SUPFAM" id="SSF140860">
    <property type="entry name" value="Pseudo ankyrin repeat-like"/>
    <property type="match status" value="1"/>
</dbReference>
<proteinExistence type="predicted"/>
<evidence type="ECO:0000256" key="1">
    <source>
        <dbReference type="SAM" id="Phobius"/>
    </source>
</evidence>
<dbReference type="Pfam" id="PF13637">
    <property type="entry name" value="Ank_4"/>
    <property type="match status" value="1"/>
</dbReference>
<evidence type="ECO:0000313" key="3">
    <source>
        <dbReference type="Proteomes" id="UP001153069"/>
    </source>
</evidence>
<dbReference type="EMBL" id="CAICTM010001794">
    <property type="protein sequence ID" value="CAB9526222.1"/>
    <property type="molecule type" value="Genomic_DNA"/>
</dbReference>
<dbReference type="InterPro" id="IPR002110">
    <property type="entry name" value="Ankyrin_rpt"/>
</dbReference>
<sequence length="217" mass="24557">MSSASGAKEEKRRPDILLLLDQTDLWVTGILPFVGSGHFAFVAAVCHRFKDLYQAYWAALKEDMIEKVRDPKFGDRLRTRRATSTDTFYSAVFTSLSCTKYWNADNRKEHNKRNSSILRVATLAAKSGNLAVFQWVRENGWSWDTRTCYIAAGHGHFHILKYAHENGCDWDSMTCYAAAEGGHLDILKYARENYCPWHSETCAAAAANGPWIYSNGS</sequence>
<dbReference type="InterPro" id="IPR036770">
    <property type="entry name" value="Ankyrin_rpt-contain_sf"/>
</dbReference>
<name>A0A9N8EQM2_9STRA</name>
<dbReference type="Proteomes" id="UP001153069">
    <property type="component" value="Unassembled WGS sequence"/>
</dbReference>
<dbReference type="AlphaFoldDB" id="A0A9N8EQM2"/>
<accession>A0A9N8EQM2</accession>
<organism evidence="2 3">
    <name type="scientific">Seminavis robusta</name>
    <dbReference type="NCBI Taxonomy" id="568900"/>
    <lineage>
        <taxon>Eukaryota</taxon>
        <taxon>Sar</taxon>
        <taxon>Stramenopiles</taxon>
        <taxon>Ochrophyta</taxon>
        <taxon>Bacillariophyta</taxon>
        <taxon>Bacillariophyceae</taxon>
        <taxon>Bacillariophycidae</taxon>
        <taxon>Naviculales</taxon>
        <taxon>Naviculaceae</taxon>
        <taxon>Seminavis</taxon>
    </lineage>
</organism>
<reference evidence="2" key="1">
    <citation type="submission" date="2020-06" db="EMBL/GenBank/DDBJ databases">
        <authorList>
            <consortium name="Plant Systems Biology data submission"/>
        </authorList>
    </citation>
    <scope>NUCLEOTIDE SEQUENCE</scope>
    <source>
        <strain evidence="2">D6</strain>
    </source>
</reference>
<dbReference type="InterPro" id="IPR052050">
    <property type="entry name" value="SecEffector_AnkRepeat"/>
</dbReference>
<dbReference type="OrthoDB" id="10266500at2759"/>
<keyword evidence="1" id="KW-0812">Transmembrane</keyword>
<keyword evidence="1" id="KW-1133">Transmembrane helix</keyword>